<dbReference type="AlphaFoldDB" id="A0A8D8PNT1"/>
<evidence type="ECO:0000313" key="1">
    <source>
        <dbReference type="EMBL" id="CAG6609772.1"/>
    </source>
</evidence>
<name>A0A8D8PNT1_9HEMI</name>
<sequence>MTYDHMPIQWRMSLRTYVRKILRNFVRTLMLHESKLSKTLCPFANCQYRMSLRTYVCIKQPHESKKLHIIRYICMLSCTINHQLAAVIPSHNIRYLLTSRISQITQLSALSSHRFIQ</sequence>
<protein>
    <submittedName>
        <fullName evidence="1">Uncharacterized protein</fullName>
    </submittedName>
</protein>
<dbReference type="EMBL" id="HBUF01015996">
    <property type="protein sequence ID" value="CAG6609772.1"/>
    <property type="molecule type" value="Transcribed_RNA"/>
</dbReference>
<accession>A0A8D8PNT1</accession>
<proteinExistence type="predicted"/>
<organism evidence="1">
    <name type="scientific">Cacopsylla melanoneura</name>
    <dbReference type="NCBI Taxonomy" id="428564"/>
    <lineage>
        <taxon>Eukaryota</taxon>
        <taxon>Metazoa</taxon>
        <taxon>Ecdysozoa</taxon>
        <taxon>Arthropoda</taxon>
        <taxon>Hexapoda</taxon>
        <taxon>Insecta</taxon>
        <taxon>Pterygota</taxon>
        <taxon>Neoptera</taxon>
        <taxon>Paraneoptera</taxon>
        <taxon>Hemiptera</taxon>
        <taxon>Sternorrhyncha</taxon>
        <taxon>Psylloidea</taxon>
        <taxon>Psyllidae</taxon>
        <taxon>Psyllinae</taxon>
        <taxon>Cacopsylla</taxon>
    </lineage>
</organism>
<reference evidence="1" key="1">
    <citation type="submission" date="2021-05" db="EMBL/GenBank/DDBJ databases">
        <authorList>
            <person name="Alioto T."/>
            <person name="Alioto T."/>
            <person name="Gomez Garrido J."/>
        </authorList>
    </citation>
    <scope>NUCLEOTIDE SEQUENCE</scope>
</reference>